<evidence type="ECO:0000256" key="2">
    <source>
        <dbReference type="ARBA" id="ARBA00006533"/>
    </source>
</evidence>
<dbReference type="HOGENOM" id="CLU_004446_1_1_1"/>
<gene>
    <name evidence="10" type="ORF">KLLA0_D13244g</name>
</gene>
<dbReference type="OMA" id="FRATQIT"/>
<dbReference type="InterPro" id="IPR025977">
    <property type="entry name" value="Cnd3_C"/>
</dbReference>
<dbReference type="AlphaFoldDB" id="Q6CQY6"/>
<evidence type="ECO:0000256" key="5">
    <source>
        <dbReference type="ARBA" id="ARBA00022776"/>
    </source>
</evidence>
<proteinExistence type="inferred from homology"/>
<evidence type="ECO:0000256" key="6">
    <source>
        <dbReference type="ARBA" id="ARBA00023067"/>
    </source>
</evidence>
<dbReference type="EMBL" id="CR382124">
    <property type="protein sequence ID" value="CAH00749.1"/>
    <property type="molecule type" value="Genomic_DNA"/>
</dbReference>
<dbReference type="GO" id="GO:0000793">
    <property type="term" value="C:condensed chromosome"/>
    <property type="evidence" value="ECO:0007669"/>
    <property type="project" value="TreeGrafter"/>
</dbReference>
<comment type="similarity">
    <text evidence="2">Belongs to the CND3 (condensin subunit 3) family.</text>
</comment>
<evidence type="ECO:0000256" key="7">
    <source>
        <dbReference type="ARBA" id="ARBA00023306"/>
    </source>
</evidence>
<dbReference type="GO" id="GO:0051301">
    <property type="term" value="P:cell division"/>
    <property type="evidence" value="ECO:0007669"/>
    <property type="project" value="UniProtKB-KW"/>
</dbReference>
<dbReference type="GO" id="GO:0007076">
    <property type="term" value="P:mitotic chromosome condensation"/>
    <property type="evidence" value="ECO:0007669"/>
    <property type="project" value="InterPro"/>
</dbReference>
<evidence type="ECO:0000256" key="1">
    <source>
        <dbReference type="ARBA" id="ARBA00004286"/>
    </source>
</evidence>
<accession>Q6CQY6</accession>
<dbReference type="KEGG" id="kla:KLLA0_D13244g"/>
<dbReference type="GO" id="GO:0000796">
    <property type="term" value="C:condensin complex"/>
    <property type="evidence" value="ECO:0007669"/>
    <property type="project" value="InterPro"/>
</dbReference>
<name>Q6CQY6_KLULA</name>
<keyword evidence="6" id="KW-0226">DNA condensation</keyword>
<protein>
    <submittedName>
        <fullName evidence="10">KLLA0D13244p</fullName>
    </submittedName>
</protein>
<comment type="subcellular location">
    <subcellularLocation>
        <location evidence="1">Chromosome</location>
    </subcellularLocation>
</comment>
<feature type="region of interest" description="Disordered" evidence="8">
    <location>
        <begin position="1003"/>
        <end position="1043"/>
    </location>
</feature>
<evidence type="ECO:0000313" key="11">
    <source>
        <dbReference type="Proteomes" id="UP000000598"/>
    </source>
</evidence>
<dbReference type="PANTHER" id="PTHR14418">
    <property type="entry name" value="CONDENSIN COMPLEX SUBUNIT 3-RELATED"/>
    <property type="match status" value="1"/>
</dbReference>
<keyword evidence="4" id="KW-0132">Cell division</keyword>
<evidence type="ECO:0000313" key="10">
    <source>
        <dbReference type="EMBL" id="CAH00749.1"/>
    </source>
</evidence>
<dbReference type="Pfam" id="PF12719">
    <property type="entry name" value="Cnd3"/>
    <property type="match status" value="1"/>
</dbReference>
<dbReference type="InterPro" id="IPR016024">
    <property type="entry name" value="ARM-type_fold"/>
</dbReference>
<dbReference type="SUPFAM" id="SSF48371">
    <property type="entry name" value="ARM repeat"/>
    <property type="match status" value="1"/>
</dbReference>
<evidence type="ECO:0000256" key="3">
    <source>
        <dbReference type="ARBA" id="ARBA00022454"/>
    </source>
</evidence>
<organism evidence="10 11">
    <name type="scientific">Kluyveromyces lactis (strain ATCC 8585 / CBS 2359 / DSM 70799 / NBRC 1267 / NRRL Y-1140 / WM37)</name>
    <name type="common">Yeast</name>
    <name type="synonym">Candida sphaerica</name>
    <dbReference type="NCBI Taxonomy" id="284590"/>
    <lineage>
        <taxon>Eukaryota</taxon>
        <taxon>Fungi</taxon>
        <taxon>Dikarya</taxon>
        <taxon>Ascomycota</taxon>
        <taxon>Saccharomycotina</taxon>
        <taxon>Saccharomycetes</taxon>
        <taxon>Saccharomycetales</taxon>
        <taxon>Saccharomycetaceae</taxon>
        <taxon>Kluyveromyces</taxon>
    </lineage>
</organism>
<keyword evidence="11" id="KW-1185">Reference proteome</keyword>
<dbReference type="InParanoid" id="Q6CQY6"/>
<feature type="compositionally biased region" description="Basic and acidic residues" evidence="8">
    <location>
        <begin position="1021"/>
        <end position="1030"/>
    </location>
</feature>
<dbReference type="Proteomes" id="UP000000598">
    <property type="component" value="Chromosome D"/>
</dbReference>
<keyword evidence="3" id="KW-0158">Chromosome</keyword>
<feature type="compositionally biased region" description="Polar residues" evidence="8">
    <location>
        <begin position="1003"/>
        <end position="1020"/>
    </location>
</feature>
<feature type="domain" description="Nuclear condensin complex subunit 3 C-terminal" evidence="9">
    <location>
        <begin position="639"/>
        <end position="922"/>
    </location>
</feature>
<dbReference type="Gene3D" id="1.25.10.10">
    <property type="entry name" value="Leucine-rich Repeat Variant"/>
    <property type="match status" value="1"/>
</dbReference>
<sequence>MIISRDILDLLGKRDLFTIGSSLHINKLINKEEKESGRNIGGNLIAAFPWCILVVLLTKRVQLFDMDVQDGESPTNRRVLNSIAEVFQVAQKSYAGHRRHVAVLYRIYLKCVEQEISDVFHYWFIKMTVKILPLKKQEIVGDRIVRLISGFIANIESNLNKMRTEDGNEQNVRNLEVHFGGFIDGFVRNLLRGVESKNKNVRYRVMQLLAATMDNMGEIDEELYELIMWVLKHRVYDKEPHVRIQAIFCLTKFQNDNVSMINESETGVNFQLDEATQSLMHIIRNDPSPEVRRAAMLNIVRSKATQNVILERVRDVNFINRRLVFTRVLKSLGKHTFDEVDSDILEKLMTWGFEDRDETVRNSCKKLVAFTWLNILDGDIIDLLENIDVVNSTYAEQALYALFEQRPDVIEKVKFPKEVWETFTVETVFLLKCFFFHCLNCNLVTIIEENFPEALKFAEYLAFYLNKRVGEDETLSKTDYKYLDFILHQLLEIAYKYDFSDEVGRRDMLNIVRNFIGKAVMLNDDLIRISLKVLKILSINERDFVTMTVEIINDIKYDDIEKQELQELQEARTKEISARGSNSMVNDDEDEEMDDNAALESFHSAVGNLVSGKAVEENEHKDEEDEAEREIRPQTLITCLRMSRHLLEQINTSLDENVIVSSLIDTLITPAVRNPQPEIRELGVRCLGLCCLLDLQLATESIYILGMCVSKGNASLKYIALQVIVDIFSVHGTKVVDGEGKVDSISLHKIFYKILKTNDLPECQAIAAEGLCKLFLGDIFTDDDLFETLVLSYFSPVNSTNEALIQAFAFCLPVYCLSHVNHQSRMSRIAADVLLRLTMLWDELQNSDTADSFSKDSMLKPNEIFHQLIYWCDPRGLVNSAEEIVDSNTSQVDFLIDVLTVFERFERKDVKKMLLMNIQKFSVTPKQPKVKLLKIKQLLEEIMEYSSIDKLCKNAITNFMTKLYSILSNYDENGEEVGLSHDMTNESLGETGTVTELSVSEISNNGSKASTSFTDSNVESRGTKRSRESESGSDPDSSLSTANTLNVSKSVSFAISDT</sequence>
<dbReference type="PaxDb" id="284590-Q6CQY6"/>
<dbReference type="FunCoup" id="Q6CQY6">
    <property type="interactions" value="264"/>
</dbReference>
<keyword evidence="7" id="KW-0131">Cell cycle</keyword>
<evidence type="ECO:0000259" key="9">
    <source>
        <dbReference type="Pfam" id="PF12719"/>
    </source>
</evidence>
<keyword evidence="5" id="KW-0498">Mitosis</keyword>
<dbReference type="eggNOG" id="KOG2025">
    <property type="taxonomic scope" value="Eukaryota"/>
</dbReference>
<dbReference type="InterPro" id="IPR011989">
    <property type="entry name" value="ARM-like"/>
</dbReference>
<dbReference type="PANTHER" id="PTHR14418:SF5">
    <property type="entry name" value="CONDENSIN COMPLEX SUBUNIT 3"/>
    <property type="match status" value="1"/>
</dbReference>
<reference evidence="10 11" key="1">
    <citation type="journal article" date="2004" name="Nature">
        <title>Genome evolution in yeasts.</title>
        <authorList>
            <consortium name="Genolevures"/>
            <person name="Dujon B."/>
            <person name="Sherman D."/>
            <person name="Fischer G."/>
            <person name="Durrens P."/>
            <person name="Casaregola S."/>
            <person name="Lafontaine I."/>
            <person name="de Montigny J."/>
            <person name="Marck C."/>
            <person name="Neuveglise C."/>
            <person name="Talla E."/>
            <person name="Goffard N."/>
            <person name="Frangeul L."/>
            <person name="Aigle M."/>
            <person name="Anthouard V."/>
            <person name="Babour A."/>
            <person name="Barbe V."/>
            <person name="Barnay S."/>
            <person name="Blanchin S."/>
            <person name="Beckerich J.M."/>
            <person name="Beyne E."/>
            <person name="Bleykasten C."/>
            <person name="Boisrame A."/>
            <person name="Boyer J."/>
            <person name="Cattolico L."/>
            <person name="Confanioleri F."/>
            <person name="de Daruvar A."/>
            <person name="Despons L."/>
            <person name="Fabre E."/>
            <person name="Fairhead C."/>
            <person name="Ferry-Dumazet H."/>
            <person name="Groppi A."/>
            <person name="Hantraye F."/>
            <person name="Hennequin C."/>
            <person name="Jauniaux N."/>
            <person name="Joyet P."/>
            <person name="Kachouri R."/>
            <person name="Kerrest A."/>
            <person name="Koszul R."/>
            <person name="Lemaire M."/>
            <person name="Lesur I."/>
            <person name="Ma L."/>
            <person name="Muller H."/>
            <person name="Nicaud J.M."/>
            <person name="Nikolski M."/>
            <person name="Oztas S."/>
            <person name="Ozier-Kalogeropoulos O."/>
            <person name="Pellenz S."/>
            <person name="Potier S."/>
            <person name="Richard G.F."/>
            <person name="Straub M.L."/>
            <person name="Suleau A."/>
            <person name="Swennene D."/>
            <person name="Tekaia F."/>
            <person name="Wesolowski-Louvel M."/>
            <person name="Westhof E."/>
            <person name="Wirth B."/>
            <person name="Zeniou-Meyer M."/>
            <person name="Zivanovic I."/>
            <person name="Bolotin-Fukuhara M."/>
            <person name="Thierry A."/>
            <person name="Bouchier C."/>
            <person name="Caudron B."/>
            <person name="Scarpelli C."/>
            <person name="Gaillardin C."/>
            <person name="Weissenbach J."/>
            <person name="Wincker P."/>
            <person name="Souciet J.L."/>
        </authorList>
    </citation>
    <scope>NUCLEOTIDE SEQUENCE [LARGE SCALE GENOMIC DNA]</scope>
    <source>
        <strain evidence="11">ATCC 8585 / CBS 2359 / DSM 70799 / NBRC 1267 / NRRL Y-1140 / WM37</strain>
    </source>
</reference>
<evidence type="ECO:0000256" key="8">
    <source>
        <dbReference type="SAM" id="MobiDB-lite"/>
    </source>
</evidence>
<dbReference type="STRING" id="284590.Q6CQY6"/>
<dbReference type="InterPro" id="IPR027165">
    <property type="entry name" value="CND3"/>
</dbReference>
<evidence type="ECO:0000256" key="4">
    <source>
        <dbReference type="ARBA" id="ARBA00022618"/>
    </source>
</evidence>